<feature type="binding site" evidence="16">
    <location>
        <position position="156"/>
    </location>
    <ligand>
        <name>substrate</name>
    </ligand>
</feature>
<feature type="binding site" evidence="16">
    <location>
        <position position="71"/>
    </location>
    <ligand>
        <name>substrate</name>
    </ligand>
</feature>
<dbReference type="EC" id="2.7.1.33" evidence="6 16"/>
<keyword evidence="11 16" id="KW-0067">ATP-binding</keyword>
<evidence type="ECO:0000256" key="4">
    <source>
        <dbReference type="ARBA" id="ARBA00005225"/>
    </source>
</evidence>
<dbReference type="AlphaFoldDB" id="A0A327QD62"/>
<dbReference type="CDD" id="cd24015">
    <property type="entry name" value="ASKHA_NBD_PanK-III"/>
    <property type="match status" value="1"/>
</dbReference>
<comment type="subcellular location">
    <subcellularLocation>
        <location evidence="3 16">Cytoplasm</location>
    </subcellularLocation>
</comment>
<dbReference type="Proteomes" id="UP000249547">
    <property type="component" value="Unassembled WGS sequence"/>
</dbReference>
<reference evidence="17 18" key="1">
    <citation type="submission" date="2018-06" db="EMBL/GenBank/DDBJ databases">
        <title>Genomic Encyclopedia of Archaeal and Bacterial Type Strains, Phase II (KMG-II): from individual species to whole genera.</title>
        <authorList>
            <person name="Goeker M."/>
        </authorList>
    </citation>
    <scope>NUCLEOTIDE SEQUENCE [LARGE SCALE GENOMIC DNA]</scope>
    <source>
        <strain evidence="17 18">DSM 23857</strain>
    </source>
</reference>
<keyword evidence="9 16" id="KW-0547">Nucleotide-binding</keyword>
<accession>A0A327QD62</accession>
<evidence type="ECO:0000256" key="16">
    <source>
        <dbReference type="HAMAP-Rule" id="MF_01274"/>
    </source>
</evidence>
<evidence type="ECO:0000256" key="3">
    <source>
        <dbReference type="ARBA" id="ARBA00004496"/>
    </source>
</evidence>
<keyword evidence="8 16" id="KW-0808">Transferase</keyword>
<evidence type="ECO:0000256" key="9">
    <source>
        <dbReference type="ARBA" id="ARBA00022741"/>
    </source>
</evidence>
<keyword evidence="7 16" id="KW-0963">Cytoplasm</keyword>
<feature type="binding site" evidence="16">
    <location>
        <begin position="12"/>
        <end position="19"/>
    </location>
    <ligand>
        <name>ATP</name>
        <dbReference type="ChEBI" id="CHEBI:30616"/>
    </ligand>
</feature>
<comment type="similarity">
    <text evidence="14 16">Belongs to the type III pantothenate kinase family.</text>
</comment>
<dbReference type="Pfam" id="PF03309">
    <property type="entry name" value="Pan_kinase"/>
    <property type="match status" value="1"/>
</dbReference>
<comment type="subunit">
    <text evidence="5 16">Homodimer.</text>
</comment>
<evidence type="ECO:0000256" key="6">
    <source>
        <dbReference type="ARBA" id="ARBA00012102"/>
    </source>
</evidence>
<evidence type="ECO:0000256" key="15">
    <source>
        <dbReference type="ARBA" id="ARBA00040883"/>
    </source>
</evidence>
<organism evidence="17 18">
    <name type="scientific">Chitinophaga skermanii</name>
    <dbReference type="NCBI Taxonomy" id="331697"/>
    <lineage>
        <taxon>Bacteria</taxon>
        <taxon>Pseudomonadati</taxon>
        <taxon>Bacteroidota</taxon>
        <taxon>Chitinophagia</taxon>
        <taxon>Chitinophagales</taxon>
        <taxon>Chitinophagaceae</taxon>
        <taxon>Chitinophaga</taxon>
    </lineage>
</organism>
<dbReference type="GO" id="GO:0005524">
    <property type="term" value="F:ATP binding"/>
    <property type="evidence" value="ECO:0007669"/>
    <property type="project" value="UniProtKB-UniRule"/>
</dbReference>
<evidence type="ECO:0000256" key="14">
    <source>
        <dbReference type="ARBA" id="ARBA00038036"/>
    </source>
</evidence>
<proteinExistence type="inferred from homology"/>
<comment type="caution">
    <text evidence="17">The sequence shown here is derived from an EMBL/GenBank/DDBJ whole genome shotgun (WGS) entry which is preliminary data.</text>
</comment>
<evidence type="ECO:0000256" key="7">
    <source>
        <dbReference type="ARBA" id="ARBA00022490"/>
    </source>
</evidence>
<sequence length="229" mass="25191">MHNGALQLEIFFSPNDDILPQVQQVMQTYAPQAVILSSVIHHPPALEAWLKQNTYFVKLSYQTPLPIQLTYEKPATLGVDRIALAVAAWKQFPQQHSLVIGTGSAITYTFVHKSGELLGGGISPGIDMRFKALQAFTDKLPLVEASTQYALVGYNTTQSILSGVMHGTVAEINGMIQAYAEKYGNFNVLLTGGNLEFFASRLKNKIFANPYLLYQGLNSILELNALDQS</sequence>
<feature type="binding site" evidence="16">
    <location>
        <begin position="78"/>
        <end position="81"/>
    </location>
    <ligand>
        <name>substrate</name>
    </ligand>
</feature>
<evidence type="ECO:0000256" key="11">
    <source>
        <dbReference type="ARBA" id="ARBA00022840"/>
    </source>
</evidence>
<comment type="pathway">
    <text evidence="4 16">Cofactor biosynthesis; coenzyme A biosynthesis; CoA from (R)-pantothenate: step 1/5.</text>
</comment>
<evidence type="ECO:0000313" key="18">
    <source>
        <dbReference type="Proteomes" id="UP000249547"/>
    </source>
</evidence>
<evidence type="ECO:0000256" key="13">
    <source>
        <dbReference type="ARBA" id="ARBA00022993"/>
    </source>
</evidence>
<dbReference type="Gene3D" id="3.30.420.40">
    <property type="match status" value="1"/>
</dbReference>
<evidence type="ECO:0000256" key="1">
    <source>
        <dbReference type="ARBA" id="ARBA00001206"/>
    </source>
</evidence>
<evidence type="ECO:0000256" key="8">
    <source>
        <dbReference type="ARBA" id="ARBA00022679"/>
    </source>
</evidence>
<feature type="active site" description="Proton acceptor" evidence="16">
    <location>
        <position position="80"/>
    </location>
</feature>
<dbReference type="UniPathway" id="UPA00241">
    <property type="reaction ID" value="UER00352"/>
</dbReference>
<keyword evidence="10 16" id="KW-0418">Kinase</keyword>
<feature type="binding site" evidence="16">
    <location>
        <position position="104"/>
    </location>
    <ligand>
        <name>ATP</name>
        <dbReference type="ChEBI" id="CHEBI:30616"/>
    </ligand>
</feature>
<dbReference type="InterPro" id="IPR004619">
    <property type="entry name" value="Type_III_PanK"/>
</dbReference>
<evidence type="ECO:0000313" key="17">
    <source>
        <dbReference type="EMBL" id="RAJ01724.1"/>
    </source>
</evidence>
<evidence type="ECO:0000256" key="10">
    <source>
        <dbReference type="ARBA" id="ARBA00022777"/>
    </source>
</evidence>
<comment type="catalytic activity">
    <reaction evidence="1 16">
        <text>(R)-pantothenate + ATP = (R)-4'-phosphopantothenate + ADP + H(+)</text>
        <dbReference type="Rhea" id="RHEA:16373"/>
        <dbReference type="ChEBI" id="CHEBI:10986"/>
        <dbReference type="ChEBI" id="CHEBI:15378"/>
        <dbReference type="ChEBI" id="CHEBI:29032"/>
        <dbReference type="ChEBI" id="CHEBI:30616"/>
        <dbReference type="ChEBI" id="CHEBI:456216"/>
        <dbReference type="EC" id="2.7.1.33"/>
    </reaction>
</comment>
<comment type="function">
    <text evidence="16">Catalyzes the phosphorylation of pantothenate (Pan), the first step in CoA biosynthesis.</text>
</comment>
<protein>
    <recommendedName>
        <fullName evidence="15 16">Type III pantothenate kinase</fullName>
        <ecNumber evidence="6 16">2.7.1.33</ecNumber>
    </recommendedName>
    <alternativeName>
        <fullName evidence="16">PanK-III</fullName>
    </alternativeName>
    <alternativeName>
        <fullName evidence="16">Pantothenic acid kinase</fullName>
    </alternativeName>
</protein>
<dbReference type="PANTHER" id="PTHR34265">
    <property type="entry name" value="TYPE III PANTOTHENATE KINASE"/>
    <property type="match status" value="1"/>
</dbReference>
<dbReference type="GO" id="GO:0004594">
    <property type="term" value="F:pantothenate kinase activity"/>
    <property type="evidence" value="ECO:0007669"/>
    <property type="project" value="UniProtKB-UniRule"/>
</dbReference>
<dbReference type="NCBIfam" id="TIGR00671">
    <property type="entry name" value="baf"/>
    <property type="match status" value="1"/>
</dbReference>
<name>A0A327QD62_9BACT</name>
<dbReference type="SUPFAM" id="SSF53067">
    <property type="entry name" value="Actin-like ATPase domain"/>
    <property type="match status" value="2"/>
</dbReference>
<keyword evidence="18" id="KW-1185">Reference proteome</keyword>
<comment type="cofactor">
    <cofactor evidence="16">
        <name>NH4(+)</name>
        <dbReference type="ChEBI" id="CHEBI:28938"/>
    </cofactor>
    <cofactor evidence="16">
        <name>K(+)</name>
        <dbReference type="ChEBI" id="CHEBI:29103"/>
    </cofactor>
    <text evidence="16">A monovalent cation. Ammonium or potassium.</text>
</comment>
<evidence type="ECO:0000256" key="2">
    <source>
        <dbReference type="ARBA" id="ARBA00001958"/>
    </source>
</evidence>
<dbReference type="PANTHER" id="PTHR34265:SF1">
    <property type="entry name" value="TYPE III PANTOTHENATE KINASE"/>
    <property type="match status" value="1"/>
</dbReference>
<evidence type="ECO:0000256" key="5">
    <source>
        <dbReference type="ARBA" id="ARBA00011738"/>
    </source>
</evidence>
<keyword evidence="12 16" id="KW-0630">Potassium</keyword>
<comment type="cofactor">
    <cofactor evidence="2">
        <name>K(+)</name>
        <dbReference type="ChEBI" id="CHEBI:29103"/>
    </cofactor>
</comment>
<evidence type="ECO:0000256" key="12">
    <source>
        <dbReference type="ARBA" id="ARBA00022958"/>
    </source>
</evidence>
<gene>
    <name evidence="16" type="primary">coaX</name>
    <name evidence="17" type="ORF">LX64_03942</name>
</gene>
<dbReference type="EMBL" id="QLLL01000007">
    <property type="protein sequence ID" value="RAJ01724.1"/>
    <property type="molecule type" value="Genomic_DNA"/>
</dbReference>
<dbReference type="InterPro" id="IPR043129">
    <property type="entry name" value="ATPase_NBD"/>
</dbReference>
<dbReference type="GO" id="GO:0005737">
    <property type="term" value="C:cytoplasm"/>
    <property type="evidence" value="ECO:0007669"/>
    <property type="project" value="UniProtKB-SubCell"/>
</dbReference>
<comment type="caution">
    <text evidence="16">Lacks conserved residue(s) required for the propagation of feature annotation.</text>
</comment>
<dbReference type="GO" id="GO:0015937">
    <property type="term" value="P:coenzyme A biosynthetic process"/>
    <property type="evidence" value="ECO:0007669"/>
    <property type="project" value="UniProtKB-UniRule"/>
</dbReference>
<dbReference type="HAMAP" id="MF_01274">
    <property type="entry name" value="Pantothen_kinase_3"/>
    <property type="match status" value="1"/>
</dbReference>
<keyword evidence="13 16" id="KW-0173">Coenzyme A biosynthesis</keyword>